<dbReference type="EMBL" id="JBHTCE010000001">
    <property type="protein sequence ID" value="MFC7389875.1"/>
    <property type="molecule type" value="Genomic_DNA"/>
</dbReference>
<proteinExistence type="predicted"/>
<evidence type="ECO:0000313" key="4">
    <source>
        <dbReference type="Proteomes" id="UP001596439"/>
    </source>
</evidence>
<feature type="chain" id="PRO_5045221431" description="Lipoprotein" evidence="2">
    <location>
        <begin position="23"/>
        <end position="153"/>
    </location>
</feature>
<accession>A0ABW2PN15</accession>
<feature type="signal peptide" evidence="2">
    <location>
        <begin position="1"/>
        <end position="22"/>
    </location>
</feature>
<dbReference type="Proteomes" id="UP001596439">
    <property type="component" value="Unassembled WGS sequence"/>
</dbReference>
<dbReference type="PROSITE" id="PS51257">
    <property type="entry name" value="PROKAR_LIPOPROTEIN"/>
    <property type="match status" value="1"/>
</dbReference>
<feature type="region of interest" description="Disordered" evidence="1">
    <location>
        <begin position="19"/>
        <end position="38"/>
    </location>
</feature>
<evidence type="ECO:0000256" key="2">
    <source>
        <dbReference type="SAM" id="SignalP"/>
    </source>
</evidence>
<comment type="caution">
    <text evidence="3">The sequence shown here is derived from an EMBL/GenBank/DDBJ whole genome shotgun (WGS) entry which is preliminary data.</text>
</comment>
<evidence type="ECO:0000313" key="3">
    <source>
        <dbReference type="EMBL" id="MFC7389875.1"/>
    </source>
</evidence>
<name>A0ABW2PN15_9BACL</name>
<keyword evidence="4" id="KW-1185">Reference proteome</keyword>
<sequence length="153" mass="17116">MKRALGIGTVMILLAACSPSTSQDSKPEPVTENTTETSEETVEELTLFFKGEPTQEEIDIFWGYLRSESSDVLATFADGSESLWACKATCENPDSTESIDLQNRLDQTSTNIEELRVGLEHLKQFDINHIQHVEIDSVLRSLTYSQDVKRSIS</sequence>
<reference evidence="4" key="1">
    <citation type="journal article" date="2019" name="Int. J. Syst. Evol. Microbiol.">
        <title>The Global Catalogue of Microorganisms (GCM) 10K type strain sequencing project: providing services to taxonomists for standard genome sequencing and annotation.</title>
        <authorList>
            <consortium name="The Broad Institute Genomics Platform"/>
            <consortium name="The Broad Institute Genome Sequencing Center for Infectious Disease"/>
            <person name="Wu L."/>
            <person name="Ma J."/>
        </authorList>
    </citation>
    <scope>NUCLEOTIDE SEQUENCE [LARGE SCALE GENOMIC DNA]</scope>
    <source>
        <strain evidence="4">CCUG 55590</strain>
    </source>
</reference>
<organism evidence="3 4">
    <name type="scientific">Exiguobacterium aestuarii</name>
    <dbReference type="NCBI Taxonomy" id="273527"/>
    <lineage>
        <taxon>Bacteria</taxon>
        <taxon>Bacillati</taxon>
        <taxon>Bacillota</taxon>
        <taxon>Bacilli</taxon>
        <taxon>Bacillales</taxon>
        <taxon>Bacillales Family XII. Incertae Sedis</taxon>
        <taxon>Exiguobacterium</taxon>
    </lineage>
</organism>
<evidence type="ECO:0000256" key="1">
    <source>
        <dbReference type="SAM" id="MobiDB-lite"/>
    </source>
</evidence>
<gene>
    <name evidence="3" type="ORF">ACFQO8_06930</name>
</gene>
<dbReference type="RefSeq" id="WP_214788259.1">
    <property type="nucleotide sequence ID" value="NZ_JANIEL010000074.1"/>
</dbReference>
<protein>
    <recommendedName>
        <fullName evidence="5">Lipoprotein</fullName>
    </recommendedName>
</protein>
<keyword evidence="2" id="KW-0732">Signal</keyword>
<evidence type="ECO:0008006" key="5">
    <source>
        <dbReference type="Google" id="ProtNLM"/>
    </source>
</evidence>